<dbReference type="GO" id="GO:0003677">
    <property type="term" value="F:DNA binding"/>
    <property type="evidence" value="ECO:0007669"/>
    <property type="project" value="UniProtKB-KW"/>
</dbReference>
<feature type="region of interest" description="Disordered" evidence="6">
    <location>
        <begin position="203"/>
        <end position="245"/>
    </location>
</feature>
<evidence type="ECO:0000256" key="1">
    <source>
        <dbReference type="ARBA" id="ARBA00004123"/>
    </source>
</evidence>
<dbReference type="PROSITE" id="PS50066">
    <property type="entry name" value="MADS_BOX_2"/>
    <property type="match status" value="1"/>
</dbReference>
<keyword evidence="3" id="KW-0238">DNA-binding</keyword>
<keyword evidence="9" id="KW-1185">Reference proteome</keyword>
<dbReference type="InterPro" id="IPR036879">
    <property type="entry name" value="TF_MADSbox_sf"/>
</dbReference>
<reference evidence="8 9" key="1">
    <citation type="submission" date="2024-11" db="EMBL/GenBank/DDBJ databases">
        <title>A near-complete genome assembly of Cinchona calisaya.</title>
        <authorList>
            <person name="Lian D.C."/>
            <person name="Zhao X.W."/>
            <person name="Wei L."/>
        </authorList>
    </citation>
    <scope>NUCLEOTIDE SEQUENCE [LARGE SCALE GENOMIC DNA]</scope>
    <source>
        <tissue evidence="8">Nenye</tissue>
    </source>
</reference>
<dbReference type="Gene3D" id="6.10.140.920">
    <property type="match status" value="1"/>
</dbReference>
<dbReference type="SUPFAM" id="SSF55455">
    <property type="entry name" value="SRF-like"/>
    <property type="match status" value="1"/>
</dbReference>
<dbReference type="PANTHER" id="PTHR11945:SF769">
    <property type="entry name" value="AGAMOUS-LIKE MADS-BOX PROTEIN AGL62"/>
    <property type="match status" value="1"/>
</dbReference>
<keyword evidence="4" id="KW-0804">Transcription</keyword>
<evidence type="ECO:0000313" key="9">
    <source>
        <dbReference type="Proteomes" id="UP001630127"/>
    </source>
</evidence>
<dbReference type="InterPro" id="IPR033896">
    <property type="entry name" value="MEF2-like_N"/>
</dbReference>
<evidence type="ECO:0000256" key="2">
    <source>
        <dbReference type="ARBA" id="ARBA00023015"/>
    </source>
</evidence>
<name>A0ABD3B5P4_9GENT</name>
<evidence type="ECO:0000256" key="4">
    <source>
        <dbReference type="ARBA" id="ARBA00023163"/>
    </source>
</evidence>
<keyword evidence="2" id="KW-0805">Transcription regulation</keyword>
<proteinExistence type="predicted"/>
<dbReference type="Proteomes" id="UP001630127">
    <property type="component" value="Unassembled WGS sequence"/>
</dbReference>
<evidence type="ECO:0000256" key="6">
    <source>
        <dbReference type="SAM" id="MobiDB-lite"/>
    </source>
</evidence>
<evidence type="ECO:0000256" key="5">
    <source>
        <dbReference type="ARBA" id="ARBA00023242"/>
    </source>
</evidence>
<dbReference type="InterPro" id="IPR002100">
    <property type="entry name" value="TF_MADSbox"/>
</dbReference>
<comment type="caution">
    <text evidence="8">The sequence shown here is derived from an EMBL/GenBank/DDBJ whole genome shotgun (WGS) entry which is preliminary data.</text>
</comment>
<sequence length="245" mass="27480">MAKKTKGRQKVDMVKMQNESNLQVTFSKRRSGLFKKASELCTLCGIELALIVFSPGRKMYSFGHPCVGSIVDNYLQLNPSPSNDSRNRLVEAQRAANIRELNKELIRAENLLEVEIRRGEILDQKEKEKEKESKNKNWWEAPIQELNLQQLEQLMKAYEGHKKNVDREIHKNMLEMSGTLGNNGLFSNVRAIGTGGVIPYGASPRASSGPSEFSPLDGSNSRPFETSGNDIPNNISSPGPVRQFF</sequence>
<dbReference type="GO" id="GO:0005634">
    <property type="term" value="C:nucleus"/>
    <property type="evidence" value="ECO:0007669"/>
    <property type="project" value="UniProtKB-SubCell"/>
</dbReference>
<evidence type="ECO:0000313" key="8">
    <source>
        <dbReference type="EMBL" id="KAL3538764.1"/>
    </source>
</evidence>
<gene>
    <name evidence="8" type="ORF">ACH5RR_002130</name>
</gene>
<organism evidence="8 9">
    <name type="scientific">Cinchona calisaya</name>
    <dbReference type="NCBI Taxonomy" id="153742"/>
    <lineage>
        <taxon>Eukaryota</taxon>
        <taxon>Viridiplantae</taxon>
        <taxon>Streptophyta</taxon>
        <taxon>Embryophyta</taxon>
        <taxon>Tracheophyta</taxon>
        <taxon>Spermatophyta</taxon>
        <taxon>Magnoliopsida</taxon>
        <taxon>eudicotyledons</taxon>
        <taxon>Gunneridae</taxon>
        <taxon>Pentapetalae</taxon>
        <taxon>asterids</taxon>
        <taxon>lamiids</taxon>
        <taxon>Gentianales</taxon>
        <taxon>Rubiaceae</taxon>
        <taxon>Cinchonoideae</taxon>
        <taxon>Cinchoneae</taxon>
        <taxon>Cinchona</taxon>
    </lineage>
</organism>
<dbReference type="PRINTS" id="PR00404">
    <property type="entry name" value="MADSDOMAIN"/>
</dbReference>
<protein>
    <recommendedName>
        <fullName evidence="7">MADS-box domain-containing protein</fullName>
    </recommendedName>
</protein>
<evidence type="ECO:0000256" key="3">
    <source>
        <dbReference type="ARBA" id="ARBA00023125"/>
    </source>
</evidence>
<dbReference type="PANTHER" id="PTHR11945">
    <property type="entry name" value="MADS BOX PROTEIN"/>
    <property type="match status" value="1"/>
</dbReference>
<dbReference type="SMART" id="SM00432">
    <property type="entry name" value="MADS"/>
    <property type="match status" value="1"/>
</dbReference>
<dbReference type="CDD" id="cd00265">
    <property type="entry name" value="MADS_MEF2_like"/>
    <property type="match status" value="1"/>
</dbReference>
<feature type="compositionally biased region" description="Polar residues" evidence="6">
    <location>
        <begin position="205"/>
        <end position="237"/>
    </location>
</feature>
<keyword evidence="5" id="KW-0539">Nucleus</keyword>
<dbReference type="Pfam" id="PF00319">
    <property type="entry name" value="SRF-TF"/>
    <property type="match status" value="1"/>
</dbReference>
<evidence type="ECO:0000259" key="7">
    <source>
        <dbReference type="PROSITE" id="PS50066"/>
    </source>
</evidence>
<dbReference type="FunFam" id="3.40.1810.10:FF:000006">
    <property type="entry name" value="Agamous-like MADS-box protein AGL62"/>
    <property type="match status" value="1"/>
</dbReference>
<feature type="domain" description="MADS-box" evidence="7">
    <location>
        <begin position="6"/>
        <end position="66"/>
    </location>
</feature>
<dbReference type="Gene3D" id="3.40.1810.10">
    <property type="entry name" value="Transcription factor, MADS-box"/>
    <property type="match status" value="1"/>
</dbReference>
<dbReference type="EMBL" id="JBJUIK010000001">
    <property type="protein sequence ID" value="KAL3538764.1"/>
    <property type="molecule type" value="Genomic_DNA"/>
</dbReference>
<comment type="subcellular location">
    <subcellularLocation>
        <location evidence="1">Nucleus</location>
    </subcellularLocation>
</comment>
<dbReference type="AlphaFoldDB" id="A0ABD3B5P4"/>
<accession>A0ABD3B5P4</accession>